<evidence type="ECO:0000313" key="1">
    <source>
        <dbReference type="EMBL" id="KAJ9657454.1"/>
    </source>
</evidence>
<proteinExistence type="predicted"/>
<protein>
    <submittedName>
        <fullName evidence="1">Uncharacterized protein</fullName>
    </submittedName>
</protein>
<gene>
    <name evidence="1" type="ORF">H2198_004329</name>
</gene>
<sequence>MDTSHFFPLPDKAALTSAFLGKSLQEVPVPSAVLDVAKIQENCRLMLDAVQELDVAFRAHVKTHKTLELTRYQVGHDCKDVRLICSTIAELDHLIPLIKEYQAQGAKANVLYGVPPGISHLNRLAGFIQTVGAGTLTLMTDHPAQLDAAEQISILTNTTVKVFLKTDSGYHRAGQLPKDKTMEALVQAALALEAREHLEITGFYSHNSLSYGGSSPLEAMDNLRIEIDACTLAAQHNLPSDVLANRPKPLVISCGASPTALSIQNLLSKSVDTVSTVSADALRTSLATAKKHNIHFEIHAGVYPTFDMQQVSAASRSDTNLRPGTHFHDSIAFTVLSEVCSEYPTRTENPEALINAGCLALAREPCKSYRGHGVVSPWNMLTGYDAYSPDQRVIVDRVSQEHGILQWENRGRNDPLPVEYSQRIRIWPNHACITGAQFGWYLVVDSESEDEDIVKDVWVRWRGW</sequence>
<organism evidence="1 2">
    <name type="scientific">Neophaeococcomyces mojaviensis</name>
    <dbReference type="NCBI Taxonomy" id="3383035"/>
    <lineage>
        <taxon>Eukaryota</taxon>
        <taxon>Fungi</taxon>
        <taxon>Dikarya</taxon>
        <taxon>Ascomycota</taxon>
        <taxon>Pezizomycotina</taxon>
        <taxon>Eurotiomycetes</taxon>
        <taxon>Chaetothyriomycetidae</taxon>
        <taxon>Chaetothyriales</taxon>
        <taxon>Chaetothyriales incertae sedis</taxon>
        <taxon>Neophaeococcomyces</taxon>
    </lineage>
</organism>
<name>A0ACC3A9F3_9EURO</name>
<comment type="caution">
    <text evidence="1">The sequence shown here is derived from an EMBL/GenBank/DDBJ whole genome shotgun (WGS) entry which is preliminary data.</text>
</comment>
<reference evidence="1" key="1">
    <citation type="submission" date="2022-10" db="EMBL/GenBank/DDBJ databases">
        <title>Culturing micro-colonial fungi from biological soil crusts in the Mojave desert and describing Neophaeococcomyces mojavensis, and introducing the new genera and species Taxawa tesnikishii.</title>
        <authorList>
            <person name="Kurbessoian T."/>
            <person name="Stajich J.E."/>
        </authorList>
    </citation>
    <scope>NUCLEOTIDE SEQUENCE</scope>
    <source>
        <strain evidence="1">JES_112</strain>
    </source>
</reference>
<dbReference type="EMBL" id="JAPDRQ010000064">
    <property type="protein sequence ID" value="KAJ9657454.1"/>
    <property type="molecule type" value="Genomic_DNA"/>
</dbReference>
<dbReference type="Proteomes" id="UP001172386">
    <property type="component" value="Unassembled WGS sequence"/>
</dbReference>
<keyword evidence="2" id="KW-1185">Reference proteome</keyword>
<accession>A0ACC3A9F3</accession>
<evidence type="ECO:0000313" key="2">
    <source>
        <dbReference type="Proteomes" id="UP001172386"/>
    </source>
</evidence>